<keyword evidence="11" id="KW-0234">DNA repair</keyword>
<dbReference type="GO" id="GO:0034039">
    <property type="term" value="F:8-oxo-7,8-dihydroguanine DNA N-glycosylase activity"/>
    <property type="evidence" value="ECO:0007669"/>
    <property type="project" value="TreeGrafter"/>
</dbReference>
<dbReference type="SUPFAM" id="SSF46946">
    <property type="entry name" value="S13-like H2TH domain"/>
    <property type="match status" value="1"/>
</dbReference>
<dbReference type="Pfam" id="PF06831">
    <property type="entry name" value="H2TH"/>
    <property type="match status" value="1"/>
</dbReference>
<evidence type="ECO:0000256" key="11">
    <source>
        <dbReference type="ARBA" id="ARBA00023204"/>
    </source>
</evidence>
<dbReference type="PROSITE" id="PS51068">
    <property type="entry name" value="FPG_CAT"/>
    <property type="match status" value="1"/>
</dbReference>
<keyword evidence="10" id="KW-0238">DNA-binding</keyword>
<dbReference type="InterPro" id="IPR035937">
    <property type="entry name" value="FPG_N"/>
</dbReference>
<dbReference type="NCBIfam" id="TIGR00577">
    <property type="entry name" value="fpg"/>
    <property type="match status" value="1"/>
</dbReference>
<dbReference type="CDD" id="cd08966">
    <property type="entry name" value="EcFpg-like_N"/>
    <property type="match status" value="1"/>
</dbReference>
<dbReference type="PANTHER" id="PTHR22993">
    <property type="entry name" value="FORMAMIDOPYRIMIDINE-DNA GLYCOSYLASE"/>
    <property type="match status" value="1"/>
</dbReference>
<sequence length="271" mass="31074">MPELPEVETTLRGIEPHILNRKIKRIVVRQPSLRWPVPNKELQKKLKEKSFSKIQRRAKYLILESYLGNLIIHLGMSGSLKFFPEKKIPGKHDHIDINFEGNRFLRFTDPRRFGSFHWVDKDRIHPLLSNLGPEPLGNSFSGTYLFKNSRGRKIAIKNFLMNSKIVAGIGNIYSSESLFRAGIRPQKSAGSISLKKYEDLAFSIKEVLMQAIESGGTTLKDFVGGDNKPGFFKQNLFVYGRSGKRCKKCLTLLKNLKITQRSSFYCPKCQR</sequence>
<feature type="domain" description="Formamidopyrimidine-DNA glycosylase catalytic" evidence="17">
    <location>
        <begin position="2"/>
        <end position="114"/>
    </location>
</feature>
<feature type="domain" description="FPG-type" evidence="16">
    <location>
        <begin position="237"/>
        <end position="271"/>
    </location>
</feature>
<dbReference type="GO" id="GO:0006284">
    <property type="term" value="P:base-excision repair"/>
    <property type="evidence" value="ECO:0007669"/>
    <property type="project" value="InterPro"/>
</dbReference>
<evidence type="ECO:0000259" key="17">
    <source>
        <dbReference type="PROSITE" id="PS51068"/>
    </source>
</evidence>
<evidence type="ECO:0000259" key="16">
    <source>
        <dbReference type="PROSITE" id="PS51066"/>
    </source>
</evidence>
<keyword evidence="9" id="KW-0862">Zinc</keyword>
<evidence type="ECO:0000256" key="7">
    <source>
        <dbReference type="ARBA" id="ARBA00022771"/>
    </source>
</evidence>
<dbReference type="EMBL" id="UINC01021981">
    <property type="protein sequence ID" value="SVA90678.1"/>
    <property type="molecule type" value="Genomic_DNA"/>
</dbReference>
<keyword evidence="8" id="KW-0378">Hydrolase</keyword>
<evidence type="ECO:0000256" key="12">
    <source>
        <dbReference type="ARBA" id="ARBA00023239"/>
    </source>
</evidence>
<evidence type="ECO:0000256" key="8">
    <source>
        <dbReference type="ARBA" id="ARBA00022801"/>
    </source>
</evidence>
<name>A0A381ZMX4_9ZZZZ</name>
<dbReference type="SMART" id="SM00898">
    <property type="entry name" value="Fapy_DNA_glyco"/>
    <property type="match status" value="1"/>
</dbReference>
<keyword evidence="6" id="KW-0227">DNA damage</keyword>
<dbReference type="Gene3D" id="1.10.8.50">
    <property type="match status" value="1"/>
</dbReference>
<dbReference type="InterPro" id="IPR010979">
    <property type="entry name" value="Ribosomal_uS13-like_H2TH"/>
</dbReference>
<keyword evidence="12" id="KW-0456">Lyase</keyword>
<evidence type="ECO:0008006" key="19">
    <source>
        <dbReference type="Google" id="ProtNLM"/>
    </source>
</evidence>
<dbReference type="InterPro" id="IPR020629">
    <property type="entry name" value="FPG_Glyclase"/>
</dbReference>
<dbReference type="NCBIfam" id="NF002211">
    <property type="entry name" value="PRK01103.1"/>
    <property type="match status" value="1"/>
</dbReference>
<dbReference type="AlphaFoldDB" id="A0A381ZMX4"/>
<keyword evidence="5" id="KW-0479">Metal-binding</keyword>
<proteinExistence type="inferred from homology"/>
<keyword evidence="14" id="KW-0326">Glycosidase</keyword>
<comment type="subunit">
    <text evidence="4">Monomer.</text>
</comment>
<accession>A0A381ZMX4</accession>
<evidence type="ECO:0000256" key="13">
    <source>
        <dbReference type="ARBA" id="ARBA00023268"/>
    </source>
</evidence>
<evidence type="ECO:0000256" key="10">
    <source>
        <dbReference type="ARBA" id="ARBA00023125"/>
    </source>
</evidence>
<dbReference type="Gene3D" id="3.20.190.10">
    <property type="entry name" value="MutM-like, N-terminal"/>
    <property type="match status" value="1"/>
</dbReference>
<evidence type="ECO:0000256" key="9">
    <source>
        <dbReference type="ARBA" id="ARBA00022833"/>
    </source>
</evidence>
<dbReference type="PROSITE" id="PS51066">
    <property type="entry name" value="ZF_FPG_2"/>
    <property type="match status" value="1"/>
</dbReference>
<dbReference type="HAMAP" id="MF_00103">
    <property type="entry name" value="Fapy_DNA_glycosyl"/>
    <property type="match status" value="1"/>
</dbReference>
<evidence type="ECO:0000313" key="18">
    <source>
        <dbReference type="EMBL" id="SVA90678.1"/>
    </source>
</evidence>
<dbReference type="FunFam" id="1.10.8.50:FF:000003">
    <property type="entry name" value="Formamidopyrimidine-DNA glycosylase"/>
    <property type="match status" value="1"/>
</dbReference>
<dbReference type="GO" id="GO:0140078">
    <property type="term" value="F:class I DNA-(apurinic or apyrimidinic site) endonuclease activity"/>
    <property type="evidence" value="ECO:0007669"/>
    <property type="project" value="UniProtKB-EC"/>
</dbReference>
<dbReference type="GO" id="GO:0008270">
    <property type="term" value="F:zinc ion binding"/>
    <property type="evidence" value="ECO:0007669"/>
    <property type="project" value="UniProtKB-KW"/>
</dbReference>
<evidence type="ECO:0000256" key="5">
    <source>
        <dbReference type="ARBA" id="ARBA00022723"/>
    </source>
</evidence>
<comment type="cofactor">
    <cofactor evidence="2">
        <name>Zn(2+)</name>
        <dbReference type="ChEBI" id="CHEBI:29105"/>
    </cofactor>
</comment>
<dbReference type="PANTHER" id="PTHR22993:SF9">
    <property type="entry name" value="FORMAMIDOPYRIMIDINE-DNA GLYCOSYLASE"/>
    <property type="match status" value="1"/>
</dbReference>
<evidence type="ECO:0000256" key="4">
    <source>
        <dbReference type="ARBA" id="ARBA00011245"/>
    </source>
</evidence>
<protein>
    <recommendedName>
        <fullName evidence="19">Formamidopyrimidine-DNA glycosylase catalytic domain-containing protein</fullName>
    </recommendedName>
</protein>
<keyword evidence="7" id="KW-0863">Zinc-finger</keyword>
<comment type="catalytic activity">
    <reaction evidence="1">
        <text>Hydrolysis of DNA containing ring-opened 7-methylguanine residues, releasing 2,6-diamino-4-hydroxy-5-(N-methyl)formamidopyrimidine.</text>
        <dbReference type="EC" id="3.2.2.23"/>
    </reaction>
</comment>
<evidence type="ECO:0000256" key="1">
    <source>
        <dbReference type="ARBA" id="ARBA00001668"/>
    </source>
</evidence>
<evidence type="ECO:0000256" key="14">
    <source>
        <dbReference type="ARBA" id="ARBA00023295"/>
    </source>
</evidence>
<organism evidence="18">
    <name type="scientific">marine metagenome</name>
    <dbReference type="NCBI Taxonomy" id="408172"/>
    <lineage>
        <taxon>unclassified sequences</taxon>
        <taxon>metagenomes</taxon>
        <taxon>ecological metagenomes</taxon>
    </lineage>
</organism>
<dbReference type="InterPro" id="IPR012319">
    <property type="entry name" value="FPG_cat"/>
</dbReference>
<comment type="similarity">
    <text evidence="3">Belongs to the FPG family.</text>
</comment>
<keyword evidence="13" id="KW-0511">Multifunctional enzyme</keyword>
<dbReference type="SUPFAM" id="SSF57716">
    <property type="entry name" value="Glucocorticoid receptor-like (DNA-binding domain)"/>
    <property type="match status" value="1"/>
</dbReference>
<dbReference type="FunFam" id="3.20.190.10:FF:000001">
    <property type="entry name" value="Formamidopyrimidine-DNA glycosylase"/>
    <property type="match status" value="1"/>
</dbReference>
<dbReference type="SMART" id="SM01232">
    <property type="entry name" value="H2TH"/>
    <property type="match status" value="1"/>
</dbReference>
<dbReference type="InterPro" id="IPR000214">
    <property type="entry name" value="Znf_DNA_glyclase/AP_lyase"/>
</dbReference>
<evidence type="ECO:0000256" key="3">
    <source>
        <dbReference type="ARBA" id="ARBA00009409"/>
    </source>
</evidence>
<comment type="catalytic activity">
    <reaction evidence="15">
        <text>2'-deoxyribonucleotide-(2'-deoxyribose 5'-phosphate)-2'-deoxyribonucleotide-DNA = a 3'-end 2'-deoxyribonucleotide-(2,3-dehydro-2,3-deoxyribose 5'-phosphate)-DNA + a 5'-end 5'-phospho-2'-deoxyribonucleoside-DNA + H(+)</text>
        <dbReference type="Rhea" id="RHEA:66592"/>
        <dbReference type="Rhea" id="RHEA-COMP:13180"/>
        <dbReference type="Rhea" id="RHEA-COMP:16897"/>
        <dbReference type="Rhea" id="RHEA-COMP:17067"/>
        <dbReference type="ChEBI" id="CHEBI:15378"/>
        <dbReference type="ChEBI" id="CHEBI:136412"/>
        <dbReference type="ChEBI" id="CHEBI:157695"/>
        <dbReference type="ChEBI" id="CHEBI:167181"/>
        <dbReference type="EC" id="4.2.99.18"/>
    </reaction>
</comment>
<evidence type="ECO:0000256" key="6">
    <source>
        <dbReference type="ARBA" id="ARBA00022763"/>
    </source>
</evidence>
<evidence type="ECO:0000256" key="15">
    <source>
        <dbReference type="ARBA" id="ARBA00044632"/>
    </source>
</evidence>
<dbReference type="Pfam" id="PF01149">
    <property type="entry name" value="Fapy_DNA_glyco"/>
    <property type="match status" value="1"/>
</dbReference>
<dbReference type="InterPro" id="IPR015886">
    <property type="entry name" value="H2TH_FPG"/>
</dbReference>
<reference evidence="18" key="1">
    <citation type="submission" date="2018-05" db="EMBL/GenBank/DDBJ databases">
        <authorList>
            <person name="Lanie J.A."/>
            <person name="Ng W.-L."/>
            <person name="Kazmierczak K.M."/>
            <person name="Andrzejewski T.M."/>
            <person name="Davidsen T.M."/>
            <person name="Wayne K.J."/>
            <person name="Tettelin H."/>
            <person name="Glass J.I."/>
            <person name="Rusch D."/>
            <person name="Podicherti R."/>
            <person name="Tsui H.-C.T."/>
            <person name="Winkler M.E."/>
        </authorList>
    </citation>
    <scope>NUCLEOTIDE SEQUENCE</scope>
</reference>
<evidence type="ECO:0000256" key="2">
    <source>
        <dbReference type="ARBA" id="ARBA00001947"/>
    </source>
</evidence>
<gene>
    <name evidence="18" type="ORF">METZ01_LOCUS143532</name>
</gene>
<dbReference type="GO" id="GO:0003684">
    <property type="term" value="F:damaged DNA binding"/>
    <property type="evidence" value="ECO:0007669"/>
    <property type="project" value="InterPro"/>
</dbReference>
<dbReference type="SUPFAM" id="SSF81624">
    <property type="entry name" value="N-terminal domain of MutM-like DNA repair proteins"/>
    <property type="match status" value="1"/>
</dbReference>